<gene>
    <name evidence="2" type="ORF">BCR33DRAFT_206550</name>
</gene>
<evidence type="ECO:0000313" key="3">
    <source>
        <dbReference type="Proteomes" id="UP000193642"/>
    </source>
</evidence>
<keyword evidence="3" id="KW-1185">Reference proteome</keyword>
<comment type="caution">
    <text evidence="2">The sequence shown here is derived from an EMBL/GenBank/DDBJ whole genome shotgun (WGS) entry which is preliminary data.</text>
</comment>
<dbReference type="AlphaFoldDB" id="A0A1Y2CCL9"/>
<reference evidence="2 3" key="1">
    <citation type="submission" date="2016-07" db="EMBL/GenBank/DDBJ databases">
        <title>Pervasive Adenine N6-methylation of Active Genes in Fungi.</title>
        <authorList>
            <consortium name="DOE Joint Genome Institute"/>
            <person name="Mondo S.J."/>
            <person name="Dannebaum R.O."/>
            <person name="Kuo R.C."/>
            <person name="Labutti K."/>
            <person name="Haridas S."/>
            <person name="Kuo A."/>
            <person name="Salamov A."/>
            <person name="Ahrendt S.R."/>
            <person name="Lipzen A."/>
            <person name="Sullivan W."/>
            <person name="Andreopoulos W.B."/>
            <person name="Clum A."/>
            <person name="Lindquist E."/>
            <person name="Daum C."/>
            <person name="Ramamoorthy G.K."/>
            <person name="Gryganskyi A."/>
            <person name="Culley D."/>
            <person name="Magnuson J.K."/>
            <person name="James T.Y."/>
            <person name="O'Malley M.A."/>
            <person name="Stajich J.E."/>
            <person name="Spatafora J.W."/>
            <person name="Visel A."/>
            <person name="Grigoriev I.V."/>
        </authorList>
    </citation>
    <scope>NUCLEOTIDE SEQUENCE [LARGE SCALE GENOMIC DNA]</scope>
    <source>
        <strain evidence="2 3">JEL800</strain>
    </source>
</reference>
<organism evidence="2 3">
    <name type="scientific">Rhizoclosmatium globosum</name>
    <dbReference type="NCBI Taxonomy" id="329046"/>
    <lineage>
        <taxon>Eukaryota</taxon>
        <taxon>Fungi</taxon>
        <taxon>Fungi incertae sedis</taxon>
        <taxon>Chytridiomycota</taxon>
        <taxon>Chytridiomycota incertae sedis</taxon>
        <taxon>Chytridiomycetes</taxon>
        <taxon>Chytridiales</taxon>
        <taxon>Chytriomycetaceae</taxon>
        <taxon>Rhizoclosmatium</taxon>
    </lineage>
</organism>
<accession>A0A1Y2CCL9</accession>
<dbReference type="OrthoDB" id="1890790at2759"/>
<evidence type="ECO:0000256" key="1">
    <source>
        <dbReference type="SAM" id="Coils"/>
    </source>
</evidence>
<feature type="coiled-coil region" evidence="1">
    <location>
        <begin position="112"/>
        <end position="139"/>
    </location>
</feature>
<evidence type="ECO:0000313" key="2">
    <source>
        <dbReference type="EMBL" id="ORY44676.1"/>
    </source>
</evidence>
<dbReference type="EMBL" id="MCGO01000021">
    <property type="protein sequence ID" value="ORY44676.1"/>
    <property type="molecule type" value="Genomic_DNA"/>
</dbReference>
<sequence length="206" mass="23908">MATEGKAFSQSAAVNRCRNVKETKLRAQQALAKLADEEVTIYSANLEESRHQLRNQLYEQSAVEVRQLAEARDTQVSWERKEQLNKLIDKLTGIKSLLRFQEEARERELSFKSSIRQKRAAFQSRLVRLEQRHTAERNELFLSQQRLAITVSQIRAIEIKASKTKTKHVVWLEKSKFKHSRLLCVNRKNPSSFVSSNFAKLVNLVN</sequence>
<name>A0A1Y2CCL9_9FUNG</name>
<protein>
    <submittedName>
        <fullName evidence="2">Uncharacterized protein</fullName>
    </submittedName>
</protein>
<proteinExistence type="predicted"/>
<dbReference type="STRING" id="329046.A0A1Y2CCL9"/>
<keyword evidence="1" id="KW-0175">Coiled coil</keyword>
<dbReference type="Proteomes" id="UP000193642">
    <property type="component" value="Unassembled WGS sequence"/>
</dbReference>